<dbReference type="AlphaFoldDB" id="A0A3B4EV01"/>
<dbReference type="GO" id="GO:0009897">
    <property type="term" value="C:external side of plasma membrane"/>
    <property type="evidence" value="ECO:0007669"/>
    <property type="project" value="TreeGrafter"/>
</dbReference>
<evidence type="ECO:0000256" key="7">
    <source>
        <dbReference type="SAM" id="SignalP"/>
    </source>
</evidence>
<dbReference type="InterPro" id="IPR036179">
    <property type="entry name" value="Ig-like_dom_sf"/>
</dbReference>
<feature type="domain" description="Ig-like" evidence="8">
    <location>
        <begin position="142"/>
        <end position="225"/>
    </location>
</feature>
<reference evidence="9" key="1">
    <citation type="submission" date="2023-09" db="UniProtKB">
        <authorList>
            <consortium name="Ensembl"/>
        </authorList>
    </citation>
    <scope>IDENTIFICATION</scope>
</reference>
<evidence type="ECO:0000256" key="3">
    <source>
        <dbReference type="ARBA" id="ARBA00023136"/>
    </source>
</evidence>
<dbReference type="InterPro" id="IPR007110">
    <property type="entry name" value="Ig-like_dom"/>
</dbReference>
<dbReference type="GO" id="GO:0050852">
    <property type="term" value="P:T cell receptor signaling pathway"/>
    <property type="evidence" value="ECO:0007669"/>
    <property type="project" value="TreeGrafter"/>
</dbReference>
<dbReference type="SUPFAM" id="SSF48726">
    <property type="entry name" value="Immunoglobulin"/>
    <property type="match status" value="2"/>
</dbReference>
<accession>A0A3B4EV01</accession>
<dbReference type="GO" id="GO:0005102">
    <property type="term" value="F:signaling receptor binding"/>
    <property type="evidence" value="ECO:0007669"/>
    <property type="project" value="TreeGrafter"/>
</dbReference>
<dbReference type="PROSITE" id="PS50835">
    <property type="entry name" value="IG_LIKE"/>
    <property type="match status" value="2"/>
</dbReference>
<comment type="subcellular location">
    <subcellularLocation>
        <location evidence="1">Membrane</location>
    </subcellularLocation>
</comment>
<dbReference type="PANTHER" id="PTHR24100">
    <property type="entry name" value="BUTYROPHILIN"/>
    <property type="match status" value="1"/>
</dbReference>
<dbReference type="InterPro" id="IPR013106">
    <property type="entry name" value="Ig_V-set"/>
</dbReference>
<dbReference type="GO" id="GO:1903037">
    <property type="term" value="P:regulation of leukocyte cell-cell adhesion"/>
    <property type="evidence" value="ECO:0007669"/>
    <property type="project" value="UniProtKB-ARBA"/>
</dbReference>
<dbReference type="GeneTree" id="ENSGT00940000170002"/>
<dbReference type="Pfam" id="PF22705">
    <property type="entry name" value="C2-set_3"/>
    <property type="match status" value="1"/>
</dbReference>
<dbReference type="InterPro" id="IPR053896">
    <property type="entry name" value="BTN3A2-like_Ig-C"/>
</dbReference>
<evidence type="ECO:0000313" key="9">
    <source>
        <dbReference type="Ensembl" id="ENSPNYP00000001925.1"/>
    </source>
</evidence>
<organism evidence="9">
    <name type="scientific">Pundamilia nyererei</name>
    <dbReference type="NCBI Taxonomy" id="303518"/>
    <lineage>
        <taxon>Eukaryota</taxon>
        <taxon>Metazoa</taxon>
        <taxon>Chordata</taxon>
        <taxon>Craniata</taxon>
        <taxon>Vertebrata</taxon>
        <taxon>Euteleostomi</taxon>
        <taxon>Actinopterygii</taxon>
        <taxon>Neopterygii</taxon>
        <taxon>Teleostei</taxon>
        <taxon>Neoteleostei</taxon>
        <taxon>Acanthomorphata</taxon>
        <taxon>Ovalentaria</taxon>
        <taxon>Cichlomorphae</taxon>
        <taxon>Cichliformes</taxon>
        <taxon>Cichlidae</taxon>
        <taxon>African cichlids</taxon>
        <taxon>Pseudocrenilabrinae</taxon>
        <taxon>Haplochromini</taxon>
        <taxon>Pundamilia</taxon>
    </lineage>
</organism>
<evidence type="ECO:0000256" key="6">
    <source>
        <dbReference type="ARBA" id="ARBA00023319"/>
    </source>
</evidence>
<keyword evidence="2 7" id="KW-0732">Signal</keyword>
<dbReference type="GO" id="GO:0050863">
    <property type="term" value="P:regulation of T cell activation"/>
    <property type="evidence" value="ECO:0007669"/>
    <property type="project" value="UniProtKB-ARBA"/>
</dbReference>
<keyword evidence="5" id="KW-0325">Glycoprotein</keyword>
<evidence type="ECO:0000256" key="2">
    <source>
        <dbReference type="ARBA" id="ARBA00022729"/>
    </source>
</evidence>
<proteinExistence type="predicted"/>
<name>A0A3B4EV01_9CICH</name>
<dbReference type="Pfam" id="PF07686">
    <property type="entry name" value="V-set"/>
    <property type="match status" value="1"/>
</dbReference>
<evidence type="ECO:0000259" key="8">
    <source>
        <dbReference type="PROSITE" id="PS50835"/>
    </source>
</evidence>
<keyword evidence="6" id="KW-0393">Immunoglobulin domain</keyword>
<dbReference type="Ensembl" id="ENSPNYT00000001964.1">
    <property type="protein sequence ID" value="ENSPNYP00000001925.1"/>
    <property type="gene ID" value="ENSPNYG00000001526.1"/>
</dbReference>
<feature type="signal peptide" evidence="7">
    <location>
        <begin position="1"/>
        <end position="26"/>
    </location>
</feature>
<evidence type="ECO:0000256" key="5">
    <source>
        <dbReference type="ARBA" id="ARBA00023180"/>
    </source>
</evidence>
<dbReference type="SMART" id="SM00409">
    <property type="entry name" value="IG"/>
    <property type="match status" value="2"/>
</dbReference>
<dbReference type="GO" id="GO:0001817">
    <property type="term" value="P:regulation of cytokine production"/>
    <property type="evidence" value="ECO:0007669"/>
    <property type="project" value="TreeGrafter"/>
</dbReference>
<dbReference type="Gene3D" id="2.60.40.10">
    <property type="entry name" value="Immunoglobulins"/>
    <property type="match status" value="2"/>
</dbReference>
<sequence>APGLGCGLSFIITLFMLCFLGPPGTRVTVKEDDDVILPCSLGTSVNIESMLFDWKKEGTDMKKDVFVYNKGNHYNNGLAGQDKEFKNRVSHFPEQLKHGNASIRIKQTSLEDKGIYTCIFPNVSTGRKTFRIELAVGECSDPSVTNLKETNDWALLQCDVKGAYPEPRVEWWDSNNQTIPSGEPQVSKRGVRFYVTLKTTVRKTDYYRCVATQNEIHHRAHMEISVHLNGEWHFNR</sequence>
<dbReference type="InterPro" id="IPR003599">
    <property type="entry name" value="Ig_sub"/>
</dbReference>
<dbReference type="InterPro" id="IPR013783">
    <property type="entry name" value="Ig-like_fold"/>
</dbReference>
<feature type="chain" id="PRO_5017181936" description="Ig-like domain-containing protein" evidence="7">
    <location>
        <begin position="27"/>
        <end position="236"/>
    </location>
</feature>
<dbReference type="InterPro" id="IPR050504">
    <property type="entry name" value="IgSF_BTN/MOG"/>
</dbReference>
<evidence type="ECO:0000256" key="4">
    <source>
        <dbReference type="ARBA" id="ARBA00023157"/>
    </source>
</evidence>
<dbReference type="FunFam" id="2.60.40.10:FF:000142">
    <property type="entry name" value="V-set domain-containing T-cell activation inhibitor 1"/>
    <property type="match status" value="1"/>
</dbReference>
<keyword evidence="3" id="KW-0472">Membrane</keyword>
<keyword evidence="4" id="KW-1015">Disulfide bond</keyword>
<protein>
    <recommendedName>
        <fullName evidence="8">Ig-like domain-containing protein</fullName>
    </recommendedName>
</protein>
<dbReference type="STRING" id="303518.ENSPNYP00000001925"/>
<evidence type="ECO:0000256" key="1">
    <source>
        <dbReference type="ARBA" id="ARBA00004370"/>
    </source>
</evidence>
<dbReference type="PANTHER" id="PTHR24100:SF151">
    <property type="entry name" value="ICOS LIGAND"/>
    <property type="match status" value="1"/>
</dbReference>
<feature type="domain" description="Ig-like" evidence="8">
    <location>
        <begin position="22"/>
        <end position="135"/>
    </location>
</feature>